<dbReference type="GO" id="GO:0016301">
    <property type="term" value="F:kinase activity"/>
    <property type="evidence" value="ECO:0007669"/>
    <property type="project" value="UniProtKB-KW"/>
</dbReference>
<dbReference type="SUPFAM" id="SSF55785">
    <property type="entry name" value="PYP-like sensor domain (PAS domain)"/>
    <property type="match status" value="1"/>
</dbReference>
<dbReference type="InterPro" id="IPR036890">
    <property type="entry name" value="HATPase_C_sf"/>
</dbReference>
<dbReference type="InterPro" id="IPR005467">
    <property type="entry name" value="His_kinase_dom"/>
</dbReference>
<keyword evidence="5 7" id="KW-0418">Kinase</keyword>
<dbReference type="EMBL" id="JAKWBL010000003">
    <property type="protein sequence ID" value="MCH5599249.1"/>
    <property type="molecule type" value="Genomic_DNA"/>
</dbReference>
<dbReference type="PANTHER" id="PTHR43304:SF1">
    <property type="entry name" value="PAC DOMAIN-CONTAINING PROTEIN"/>
    <property type="match status" value="1"/>
</dbReference>
<dbReference type="SMART" id="SM00387">
    <property type="entry name" value="HATPase_c"/>
    <property type="match status" value="1"/>
</dbReference>
<dbReference type="Proteomes" id="UP001202248">
    <property type="component" value="Unassembled WGS sequence"/>
</dbReference>
<dbReference type="Pfam" id="PF02518">
    <property type="entry name" value="HATPase_c"/>
    <property type="match status" value="1"/>
</dbReference>
<evidence type="ECO:0000256" key="5">
    <source>
        <dbReference type="ARBA" id="ARBA00022777"/>
    </source>
</evidence>
<keyword evidence="4" id="KW-0808">Transferase</keyword>
<dbReference type="PRINTS" id="PR00344">
    <property type="entry name" value="BCTRLSENSOR"/>
</dbReference>
<dbReference type="InterPro" id="IPR035965">
    <property type="entry name" value="PAS-like_dom_sf"/>
</dbReference>
<evidence type="ECO:0000256" key="4">
    <source>
        <dbReference type="ARBA" id="ARBA00022679"/>
    </source>
</evidence>
<name>A0ABS9SLI5_9BACT</name>
<dbReference type="PANTHER" id="PTHR43304">
    <property type="entry name" value="PHYTOCHROME-LIKE PROTEIN CPH1"/>
    <property type="match status" value="1"/>
</dbReference>
<organism evidence="7 8">
    <name type="scientific">Niabella ginsengisoli</name>
    <dbReference type="NCBI Taxonomy" id="522298"/>
    <lineage>
        <taxon>Bacteria</taxon>
        <taxon>Pseudomonadati</taxon>
        <taxon>Bacteroidota</taxon>
        <taxon>Chitinophagia</taxon>
        <taxon>Chitinophagales</taxon>
        <taxon>Chitinophagaceae</taxon>
        <taxon>Niabella</taxon>
    </lineage>
</organism>
<keyword evidence="8" id="KW-1185">Reference proteome</keyword>
<dbReference type="SUPFAM" id="SSF55874">
    <property type="entry name" value="ATPase domain of HSP90 chaperone/DNA topoisomerase II/histidine kinase"/>
    <property type="match status" value="1"/>
</dbReference>
<evidence type="ECO:0000256" key="3">
    <source>
        <dbReference type="ARBA" id="ARBA00022553"/>
    </source>
</evidence>
<accession>A0ABS9SLI5</accession>
<evidence type="ECO:0000256" key="1">
    <source>
        <dbReference type="ARBA" id="ARBA00000085"/>
    </source>
</evidence>
<reference evidence="7 8" key="1">
    <citation type="submission" date="2022-02" db="EMBL/GenBank/DDBJ databases">
        <authorList>
            <person name="Min J."/>
        </authorList>
    </citation>
    <scope>NUCLEOTIDE SEQUENCE [LARGE SCALE GENOMIC DNA]</scope>
    <source>
        <strain evidence="7 8">GR10-1</strain>
    </source>
</reference>
<dbReference type="InterPro" id="IPR004358">
    <property type="entry name" value="Sig_transdc_His_kin-like_C"/>
</dbReference>
<comment type="catalytic activity">
    <reaction evidence="1">
        <text>ATP + protein L-histidine = ADP + protein N-phospho-L-histidine.</text>
        <dbReference type="EC" id="2.7.13.3"/>
    </reaction>
</comment>
<evidence type="ECO:0000256" key="2">
    <source>
        <dbReference type="ARBA" id="ARBA00012438"/>
    </source>
</evidence>
<dbReference type="InterPro" id="IPR052162">
    <property type="entry name" value="Sensor_kinase/Photoreceptor"/>
</dbReference>
<dbReference type="RefSeq" id="WP_240830948.1">
    <property type="nucleotide sequence ID" value="NZ_JAKWBL010000003.1"/>
</dbReference>
<dbReference type="Gene3D" id="3.30.450.20">
    <property type="entry name" value="PAS domain"/>
    <property type="match status" value="1"/>
</dbReference>
<feature type="domain" description="Histidine kinase" evidence="6">
    <location>
        <begin position="166"/>
        <end position="376"/>
    </location>
</feature>
<keyword evidence="3" id="KW-0597">Phosphoprotein</keyword>
<sequence length="376" mass="42773">MWEEDFSDVVVELSKQGLLGKPEQEVIEYFNKQPKLLHKYINLVKIKSINDECFRQYNYTSKEELFKNFHKTIAEEPNLNVIKKTLAAICAGRHHLKSESSFYNANGELRNSILSWQVIPGNEEIYDQVILTTVDITDLKKSKEDLDKSMEILDHQNKRLLDFSYIVSHNLRSHTSNIQSLSDLILSSNSIEEKNELIIHLHRVVSILSSTIEALNDLVNINADLDVAREKIALRDTVGKTINVLRDRIKQKEAVVLNNIPKDTSIFYNKAYIESILLNLISNSLKYSKPSVCPIVSVTYSDENSAKILTINDNGIGIDLEKNGHKLFGLFKTFTHNPESKGVGLYITKRQIEALGGKITVESTVNVGTTFKIYFK</sequence>
<evidence type="ECO:0000313" key="7">
    <source>
        <dbReference type="EMBL" id="MCH5599249.1"/>
    </source>
</evidence>
<comment type="caution">
    <text evidence="7">The sequence shown here is derived from an EMBL/GenBank/DDBJ whole genome shotgun (WGS) entry which is preliminary data.</text>
</comment>
<proteinExistence type="predicted"/>
<evidence type="ECO:0000313" key="8">
    <source>
        <dbReference type="Proteomes" id="UP001202248"/>
    </source>
</evidence>
<protein>
    <recommendedName>
        <fullName evidence="2">histidine kinase</fullName>
        <ecNumber evidence="2">2.7.13.3</ecNumber>
    </recommendedName>
</protein>
<dbReference type="InterPro" id="IPR003594">
    <property type="entry name" value="HATPase_dom"/>
</dbReference>
<dbReference type="Gene3D" id="3.30.565.10">
    <property type="entry name" value="Histidine kinase-like ATPase, C-terminal domain"/>
    <property type="match status" value="1"/>
</dbReference>
<dbReference type="EC" id="2.7.13.3" evidence="2"/>
<dbReference type="PROSITE" id="PS50109">
    <property type="entry name" value="HIS_KIN"/>
    <property type="match status" value="1"/>
</dbReference>
<gene>
    <name evidence="7" type="ORF">MKP09_15710</name>
</gene>
<evidence type="ECO:0000259" key="6">
    <source>
        <dbReference type="PROSITE" id="PS50109"/>
    </source>
</evidence>